<dbReference type="InterPro" id="IPR016152">
    <property type="entry name" value="PTrfase/Anion_transptr"/>
</dbReference>
<accession>A0A645BDP3</accession>
<dbReference type="Pfam" id="PF00359">
    <property type="entry name" value="PTS_EIIA_2"/>
    <property type="match status" value="1"/>
</dbReference>
<proteinExistence type="predicted"/>
<evidence type="ECO:0000313" key="2">
    <source>
        <dbReference type="EMBL" id="MPM63599.1"/>
    </source>
</evidence>
<feature type="domain" description="PTS EIIA type-2" evidence="1">
    <location>
        <begin position="67"/>
        <end position="211"/>
    </location>
</feature>
<dbReference type="PROSITE" id="PS51094">
    <property type="entry name" value="PTS_EIIA_TYPE_2"/>
    <property type="match status" value="1"/>
</dbReference>
<dbReference type="PANTHER" id="PTHR30185">
    <property type="entry name" value="CRYPTIC BETA-GLUCOSIDE BGL OPERON ANTITERMINATOR"/>
    <property type="match status" value="1"/>
</dbReference>
<reference evidence="2" key="1">
    <citation type="submission" date="2019-08" db="EMBL/GenBank/DDBJ databases">
        <authorList>
            <person name="Kucharzyk K."/>
            <person name="Murdoch R.W."/>
            <person name="Higgins S."/>
            <person name="Loffler F."/>
        </authorList>
    </citation>
    <scope>NUCLEOTIDE SEQUENCE</scope>
</reference>
<dbReference type="SUPFAM" id="SSF55804">
    <property type="entry name" value="Phoshotransferase/anion transport protein"/>
    <property type="match status" value="1"/>
</dbReference>
<dbReference type="AlphaFoldDB" id="A0A645BDP3"/>
<protein>
    <recommendedName>
        <fullName evidence="1">PTS EIIA type-2 domain-containing protein</fullName>
    </recommendedName>
</protein>
<name>A0A645BDP3_9ZZZZ</name>
<sequence length="214" mass="25147">MEVNDELLNKYDLICSTYKLTCDINTPIIYMKEIFDEHQFRKQIEQVKYTQKLEVPLLQGIDSILLNLLDEEKFFVLDNNLSYKDNIDLMVDSLRSNGYVDDGFKERLKKREDNSTMVFDKHIAIPHVVNYESNKIILALGVFDDNLIIDKDRNVKLVFLLGIPEELGENEILIIKIYNEIISIAKDENKIKEISRLKKYKDLVLYTIKEDSTF</sequence>
<evidence type="ECO:0000259" key="1">
    <source>
        <dbReference type="PROSITE" id="PS51094"/>
    </source>
</evidence>
<comment type="caution">
    <text evidence="2">The sequence shown here is derived from an EMBL/GenBank/DDBJ whole genome shotgun (WGS) entry which is preliminary data.</text>
</comment>
<dbReference type="InterPro" id="IPR050661">
    <property type="entry name" value="BglG_antiterminators"/>
</dbReference>
<dbReference type="PANTHER" id="PTHR30185:SF12">
    <property type="entry name" value="TRANSCRIPTIONAL REGULATOR MANR"/>
    <property type="match status" value="1"/>
</dbReference>
<gene>
    <name evidence="2" type="ORF">SDC9_110480</name>
</gene>
<dbReference type="EMBL" id="VSSQ01019509">
    <property type="protein sequence ID" value="MPM63599.1"/>
    <property type="molecule type" value="Genomic_DNA"/>
</dbReference>
<organism evidence="2">
    <name type="scientific">bioreactor metagenome</name>
    <dbReference type="NCBI Taxonomy" id="1076179"/>
    <lineage>
        <taxon>unclassified sequences</taxon>
        <taxon>metagenomes</taxon>
        <taxon>ecological metagenomes</taxon>
    </lineage>
</organism>
<dbReference type="Gene3D" id="3.40.930.10">
    <property type="entry name" value="Mannitol-specific EII, Chain A"/>
    <property type="match status" value="1"/>
</dbReference>
<dbReference type="InterPro" id="IPR002178">
    <property type="entry name" value="PTS_EIIA_type-2_dom"/>
</dbReference>